<dbReference type="EMBL" id="PDCK01000039">
    <property type="protein sequence ID" value="PRQ57167.1"/>
    <property type="molecule type" value="Genomic_DNA"/>
</dbReference>
<reference evidence="1 2" key="1">
    <citation type="journal article" date="2018" name="Nat. Genet.">
        <title>The Rosa genome provides new insights in the design of modern roses.</title>
        <authorList>
            <person name="Bendahmane M."/>
        </authorList>
    </citation>
    <scope>NUCLEOTIDE SEQUENCE [LARGE SCALE GENOMIC DNA]</scope>
    <source>
        <strain evidence="2">cv. Old Blush</strain>
    </source>
</reference>
<dbReference type="PANTHER" id="PTHR35317:SF32">
    <property type="entry name" value="DUF4219 DOMAIN-CONTAINING PROTEIN"/>
    <property type="match status" value="1"/>
</dbReference>
<dbReference type="Proteomes" id="UP000238479">
    <property type="component" value="Chromosome 1"/>
</dbReference>
<evidence type="ECO:0008006" key="3">
    <source>
        <dbReference type="Google" id="ProtNLM"/>
    </source>
</evidence>
<evidence type="ECO:0000313" key="1">
    <source>
        <dbReference type="EMBL" id="PRQ57167.1"/>
    </source>
</evidence>
<organism evidence="1 2">
    <name type="scientific">Rosa chinensis</name>
    <name type="common">China rose</name>
    <dbReference type="NCBI Taxonomy" id="74649"/>
    <lineage>
        <taxon>Eukaryota</taxon>
        <taxon>Viridiplantae</taxon>
        <taxon>Streptophyta</taxon>
        <taxon>Embryophyta</taxon>
        <taxon>Tracheophyta</taxon>
        <taxon>Spermatophyta</taxon>
        <taxon>Magnoliopsida</taxon>
        <taxon>eudicotyledons</taxon>
        <taxon>Gunneridae</taxon>
        <taxon>Pentapetalae</taxon>
        <taxon>rosids</taxon>
        <taxon>fabids</taxon>
        <taxon>Rosales</taxon>
        <taxon>Rosaceae</taxon>
        <taxon>Rosoideae</taxon>
        <taxon>Rosoideae incertae sedis</taxon>
        <taxon>Rosa</taxon>
    </lineage>
</organism>
<name>A0A2P6SEQ8_ROSCH</name>
<dbReference type="AlphaFoldDB" id="A0A2P6SEQ8"/>
<dbReference type="Gramene" id="PRQ57167">
    <property type="protein sequence ID" value="PRQ57167"/>
    <property type="gene ID" value="RchiOBHm_Chr1g0345341"/>
</dbReference>
<gene>
    <name evidence="1" type="ORF">RchiOBHm_Chr1g0345341</name>
</gene>
<evidence type="ECO:0000313" key="2">
    <source>
        <dbReference type="Proteomes" id="UP000238479"/>
    </source>
</evidence>
<dbReference type="PANTHER" id="PTHR35317">
    <property type="entry name" value="OS04G0629600 PROTEIN"/>
    <property type="match status" value="1"/>
</dbReference>
<dbReference type="OMA" id="VPRNSAM"/>
<proteinExistence type="predicted"/>
<accession>A0A2P6SEQ8</accession>
<protein>
    <recommendedName>
        <fullName evidence="3">RNA-directed DNA polymerase</fullName>
    </recommendedName>
</protein>
<keyword evidence="2" id="KW-1185">Reference proteome</keyword>
<sequence length="194" mass="22134">MIMVALHFPMSISNIELLNGSNYKKWKGDIELNLGILDFDHVLREDPPQEPAANASKETKDKYLQWHRHNRMALICMKKSMTDAVKGGIPDSENARVFFNSIADKYKVSDKAETGNLMNKLIKMRFNGQGSIREYIMQGIDTAGKLKGLNVTVEDTFLVYLLLNSLSDQYSHLKSLYNTQKEKWSLDELISICV</sequence>
<comment type="caution">
    <text evidence="1">The sequence shown here is derived from an EMBL/GenBank/DDBJ whole genome shotgun (WGS) entry which is preliminary data.</text>
</comment>
<dbReference type="Pfam" id="PF14223">
    <property type="entry name" value="Retrotran_gag_2"/>
    <property type="match status" value="1"/>
</dbReference>